<dbReference type="EMBL" id="BMEL01000005">
    <property type="protein sequence ID" value="GGF33763.1"/>
    <property type="molecule type" value="Genomic_DNA"/>
</dbReference>
<dbReference type="InterPro" id="IPR020476">
    <property type="entry name" value="Nudix_hydrolase"/>
</dbReference>
<evidence type="ECO:0000256" key="1">
    <source>
        <dbReference type="ARBA" id="ARBA00001946"/>
    </source>
</evidence>
<dbReference type="GO" id="GO:0016787">
    <property type="term" value="F:hydrolase activity"/>
    <property type="evidence" value="ECO:0007669"/>
    <property type="project" value="UniProtKB-KW"/>
</dbReference>
<dbReference type="AlphaFoldDB" id="A0A917BDS4"/>
<dbReference type="InterPro" id="IPR015797">
    <property type="entry name" value="NUDIX_hydrolase-like_dom_sf"/>
</dbReference>
<keyword evidence="2 3" id="KW-0378">Hydrolase</keyword>
<dbReference type="CDD" id="cd04677">
    <property type="entry name" value="NUDIX_Hydrolase"/>
    <property type="match status" value="1"/>
</dbReference>
<dbReference type="Pfam" id="PF00293">
    <property type="entry name" value="NUDIX"/>
    <property type="match status" value="1"/>
</dbReference>
<evidence type="ECO:0000259" key="4">
    <source>
        <dbReference type="PROSITE" id="PS51462"/>
    </source>
</evidence>
<keyword evidence="6" id="KW-1185">Reference proteome</keyword>
<dbReference type="Proteomes" id="UP000660110">
    <property type="component" value="Unassembled WGS sequence"/>
</dbReference>
<evidence type="ECO:0000313" key="5">
    <source>
        <dbReference type="EMBL" id="GGF33763.1"/>
    </source>
</evidence>
<dbReference type="PROSITE" id="PS51462">
    <property type="entry name" value="NUDIX"/>
    <property type="match status" value="1"/>
</dbReference>
<dbReference type="SUPFAM" id="SSF55811">
    <property type="entry name" value="Nudix"/>
    <property type="match status" value="1"/>
</dbReference>
<accession>A0A917BDS4</accession>
<evidence type="ECO:0000256" key="2">
    <source>
        <dbReference type="ARBA" id="ARBA00022801"/>
    </source>
</evidence>
<dbReference type="PANTHER" id="PTHR43046:SF2">
    <property type="entry name" value="8-OXO-DGTP DIPHOSPHATASE-RELATED"/>
    <property type="match status" value="1"/>
</dbReference>
<evidence type="ECO:0000313" key="6">
    <source>
        <dbReference type="Proteomes" id="UP000660110"/>
    </source>
</evidence>
<proteinExistence type="inferred from homology"/>
<evidence type="ECO:0000256" key="3">
    <source>
        <dbReference type="RuleBase" id="RU003476"/>
    </source>
</evidence>
<dbReference type="InterPro" id="IPR000086">
    <property type="entry name" value="NUDIX_hydrolase_dom"/>
</dbReference>
<dbReference type="PROSITE" id="PS00893">
    <property type="entry name" value="NUDIX_BOX"/>
    <property type="match status" value="1"/>
</dbReference>
<dbReference type="Gene3D" id="3.90.79.10">
    <property type="entry name" value="Nucleoside Triphosphate Pyrophosphohydrolase"/>
    <property type="match status" value="1"/>
</dbReference>
<comment type="similarity">
    <text evidence="3">Belongs to the Nudix hydrolase family.</text>
</comment>
<organism evidence="5 6">
    <name type="scientific">Halobacillus andaensis</name>
    <dbReference type="NCBI Taxonomy" id="1176239"/>
    <lineage>
        <taxon>Bacteria</taxon>
        <taxon>Bacillati</taxon>
        <taxon>Bacillota</taxon>
        <taxon>Bacilli</taxon>
        <taxon>Bacillales</taxon>
        <taxon>Bacillaceae</taxon>
        <taxon>Halobacillus</taxon>
    </lineage>
</organism>
<comment type="caution">
    <text evidence="5">The sequence shown here is derived from an EMBL/GenBank/DDBJ whole genome shotgun (WGS) entry which is preliminary data.</text>
</comment>
<sequence>MGYVLGLRKHIGTKPLIVPGSSVLCFNNKGELLFMKRSDNHQWGLPGGSLELGEKLEETAVRELFEETGLQAQNLTFQQIYSGKELHYIYPNGDEVYNVIAAYTCEYDGSGWNSDSEETLAIQFWPLENLPAQMCSPDRFVVEKVKEGEEEIRR</sequence>
<reference evidence="5" key="2">
    <citation type="submission" date="2020-09" db="EMBL/GenBank/DDBJ databases">
        <authorList>
            <person name="Sun Q."/>
            <person name="Zhou Y."/>
        </authorList>
    </citation>
    <scope>NUCLEOTIDE SEQUENCE</scope>
    <source>
        <strain evidence="5">CGMCC 1.12153</strain>
    </source>
</reference>
<gene>
    <name evidence="5" type="ORF">GCM10010954_36080</name>
</gene>
<reference evidence="5" key="1">
    <citation type="journal article" date="2014" name="Int. J. Syst. Evol. Microbiol.">
        <title>Complete genome sequence of Corynebacterium casei LMG S-19264T (=DSM 44701T), isolated from a smear-ripened cheese.</title>
        <authorList>
            <consortium name="US DOE Joint Genome Institute (JGI-PGF)"/>
            <person name="Walter F."/>
            <person name="Albersmeier A."/>
            <person name="Kalinowski J."/>
            <person name="Ruckert C."/>
        </authorList>
    </citation>
    <scope>NUCLEOTIDE SEQUENCE</scope>
    <source>
        <strain evidence="5">CGMCC 1.12153</strain>
    </source>
</reference>
<protein>
    <submittedName>
        <fullName evidence="5">DNA mismatch repair protein MutT</fullName>
    </submittedName>
</protein>
<comment type="cofactor">
    <cofactor evidence="1">
        <name>Mg(2+)</name>
        <dbReference type="ChEBI" id="CHEBI:18420"/>
    </cofactor>
</comment>
<dbReference type="PRINTS" id="PR00502">
    <property type="entry name" value="NUDIXFAMILY"/>
</dbReference>
<dbReference type="InterPro" id="IPR020084">
    <property type="entry name" value="NUDIX_hydrolase_CS"/>
</dbReference>
<feature type="domain" description="Nudix hydrolase" evidence="4">
    <location>
        <begin position="16"/>
        <end position="147"/>
    </location>
</feature>
<dbReference type="PANTHER" id="PTHR43046">
    <property type="entry name" value="GDP-MANNOSE MANNOSYL HYDROLASE"/>
    <property type="match status" value="1"/>
</dbReference>
<name>A0A917BDS4_HALAA</name>